<dbReference type="SUPFAM" id="SSF48498">
    <property type="entry name" value="Tetracyclin repressor-like, C-terminal domain"/>
    <property type="match status" value="1"/>
</dbReference>
<dbReference type="Pfam" id="PF02909">
    <property type="entry name" value="TetR_C_1"/>
    <property type="match status" value="1"/>
</dbReference>
<evidence type="ECO:0000256" key="5">
    <source>
        <dbReference type="PROSITE-ProRule" id="PRU00335"/>
    </source>
</evidence>
<dbReference type="GO" id="GO:0046677">
    <property type="term" value="P:response to antibiotic"/>
    <property type="evidence" value="ECO:0007669"/>
    <property type="project" value="InterPro"/>
</dbReference>
<dbReference type="PRINTS" id="PR00400">
    <property type="entry name" value="TETREPRESSOR"/>
</dbReference>
<dbReference type="InterPro" id="IPR009057">
    <property type="entry name" value="Homeodomain-like_sf"/>
</dbReference>
<dbReference type="SUPFAM" id="SSF46689">
    <property type="entry name" value="Homeodomain-like"/>
    <property type="match status" value="1"/>
</dbReference>
<dbReference type="PRINTS" id="PR00455">
    <property type="entry name" value="HTHTETR"/>
</dbReference>
<dbReference type="GO" id="GO:0000976">
    <property type="term" value="F:transcription cis-regulatory region binding"/>
    <property type="evidence" value="ECO:0007669"/>
    <property type="project" value="TreeGrafter"/>
</dbReference>
<dbReference type="InterPro" id="IPR003012">
    <property type="entry name" value="Tet_transcr_reg_TetR"/>
</dbReference>
<dbReference type="InterPro" id="IPR001647">
    <property type="entry name" value="HTH_TetR"/>
</dbReference>
<name>A0AAE3GDK7_9PSEU</name>
<keyword evidence="3 5" id="KW-0238">DNA-binding</keyword>
<dbReference type="RefSeq" id="WP_253769954.1">
    <property type="nucleotide sequence ID" value="NZ_JAMTCK010000004.1"/>
</dbReference>
<dbReference type="PANTHER" id="PTHR30055:SF151">
    <property type="entry name" value="TRANSCRIPTIONAL REGULATORY PROTEIN"/>
    <property type="match status" value="1"/>
</dbReference>
<dbReference type="InterPro" id="IPR036271">
    <property type="entry name" value="Tet_transcr_reg_TetR-rel_C_sf"/>
</dbReference>
<keyword evidence="2" id="KW-0805">Transcription regulation</keyword>
<dbReference type="Proteomes" id="UP001206128">
    <property type="component" value="Unassembled WGS sequence"/>
</dbReference>
<evidence type="ECO:0000313" key="7">
    <source>
        <dbReference type="EMBL" id="MCP2165314.1"/>
    </source>
</evidence>
<dbReference type="Gene3D" id="1.10.357.10">
    <property type="entry name" value="Tetracycline Repressor, domain 2"/>
    <property type="match status" value="1"/>
</dbReference>
<proteinExistence type="predicted"/>
<evidence type="ECO:0000256" key="3">
    <source>
        <dbReference type="ARBA" id="ARBA00023125"/>
    </source>
</evidence>
<comment type="caution">
    <text evidence="7">The sequence shown here is derived from an EMBL/GenBank/DDBJ whole genome shotgun (WGS) entry which is preliminary data.</text>
</comment>
<protein>
    <submittedName>
        <fullName evidence="7">Transcriptional regulator, TetR family</fullName>
    </submittedName>
</protein>
<sequence length="220" mass="23177">MPRTDRPGLSRDQVLAAALRLVDRDGVAGLTMRRLGAELGVEAATLYYHVPNKADVLNALVDRAVVAALAAAPPGRPADWPVWLRELAVALRAELLRHPNLLPLAATRPVVAPAGLASVERVAAALCAAGFSPRRALHLINIVATTVLGHTLAEAGHTPGHEDVSPDTEELATRIDRSGHPVLRAAVAAGLGRPDDDQARFELAMDALFTGLVARARPDA</sequence>
<organism evidence="7 8">
    <name type="scientific">Goodfellowiella coeruleoviolacea</name>
    <dbReference type="NCBI Taxonomy" id="334858"/>
    <lineage>
        <taxon>Bacteria</taxon>
        <taxon>Bacillati</taxon>
        <taxon>Actinomycetota</taxon>
        <taxon>Actinomycetes</taxon>
        <taxon>Pseudonocardiales</taxon>
        <taxon>Pseudonocardiaceae</taxon>
        <taxon>Goodfellowiella</taxon>
    </lineage>
</organism>
<dbReference type="InterPro" id="IPR023772">
    <property type="entry name" value="DNA-bd_HTH_TetR-type_CS"/>
</dbReference>
<dbReference type="PROSITE" id="PS01081">
    <property type="entry name" value="HTH_TETR_1"/>
    <property type="match status" value="1"/>
</dbReference>
<accession>A0AAE3GDK7</accession>
<feature type="domain" description="HTH tetR-type" evidence="6">
    <location>
        <begin position="8"/>
        <end position="68"/>
    </location>
</feature>
<evidence type="ECO:0000256" key="1">
    <source>
        <dbReference type="ARBA" id="ARBA00022491"/>
    </source>
</evidence>
<gene>
    <name evidence="7" type="ORF">LX83_002163</name>
</gene>
<dbReference type="InterPro" id="IPR050109">
    <property type="entry name" value="HTH-type_TetR-like_transc_reg"/>
</dbReference>
<dbReference type="GO" id="GO:0003700">
    <property type="term" value="F:DNA-binding transcription factor activity"/>
    <property type="evidence" value="ECO:0007669"/>
    <property type="project" value="TreeGrafter"/>
</dbReference>
<dbReference type="Pfam" id="PF00440">
    <property type="entry name" value="TetR_N"/>
    <property type="match status" value="1"/>
</dbReference>
<dbReference type="AlphaFoldDB" id="A0AAE3GDK7"/>
<evidence type="ECO:0000259" key="6">
    <source>
        <dbReference type="PROSITE" id="PS50977"/>
    </source>
</evidence>
<dbReference type="EMBL" id="JAMTCK010000004">
    <property type="protein sequence ID" value="MCP2165314.1"/>
    <property type="molecule type" value="Genomic_DNA"/>
</dbReference>
<dbReference type="PANTHER" id="PTHR30055">
    <property type="entry name" value="HTH-TYPE TRANSCRIPTIONAL REGULATOR RUTR"/>
    <property type="match status" value="1"/>
</dbReference>
<dbReference type="InterPro" id="IPR004111">
    <property type="entry name" value="Repressor_TetR_C"/>
</dbReference>
<feature type="DNA-binding region" description="H-T-H motif" evidence="5">
    <location>
        <begin position="31"/>
        <end position="50"/>
    </location>
</feature>
<dbReference type="PROSITE" id="PS50977">
    <property type="entry name" value="HTH_TETR_2"/>
    <property type="match status" value="1"/>
</dbReference>
<dbReference type="GO" id="GO:0045892">
    <property type="term" value="P:negative regulation of DNA-templated transcription"/>
    <property type="evidence" value="ECO:0007669"/>
    <property type="project" value="InterPro"/>
</dbReference>
<keyword evidence="1" id="KW-0678">Repressor</keyword>
<evidence type="ECO:0000256" key="4">
    <source>
        <dbReference type="ARBA" id="ARBA00023163"/>
    </source>
</evidence>
<reference evidence="7" key="1">
    <citation type="submission" date="2022-06" db="EMBL/GenBank/DDBJ databases">
        <title>Genomic Encyclopedia of Archaeal and Bacterial Type Strains, Phase II (KMG-II): from individual species to whole genera.</title>
        <authorList>
            <person name="Goeker M."/>
        </authorList>
    </citation>
    <scope>NUCLEOTIDE SEQUENCE</scope>
    <source>
        <strain evidence="7">DSM 43935</strain>
    </source>
</reference>
<evidence type="ECO:0000313" key="8">
    <source>
        <dbReference type="Proteomes" id="UP001206128"/>
    </source>
</evidence>
<keyword evidence="8" id="KW-1185">Reference proteome</keyword>
<evidence type="ECO:0000256" key="2">
    <source>
        <dbReference type="ARBA" id="ARBA00023015"/>
    </source>
</evidence>
<keyword evidence="4" id="KW-0804">Transcription</keyword>